<dbReference type="EMBL" id="WMBB01000012">
    <property type="protein sequence ID" value="MTE16025.1"/>
    <property type="molecule type" value="Genomic_DNA"/>
</dbReference>
<dbReference type="Gene3D" id="3.40.50.850">
    <property type="entry name" value="Isochorismatase-like"/>
    <property type="match status" value="1"/>
</dbReference>
<dbReference type="InterPro" id="IPR050272">
    <property type="entry name" value="Isochorismatase-like_hydrls"/>
</dbReference>
<dbReference type="Proteomes" id="UP000432464">
    <property type="component" value="Unassembled WGS sequence"/>
</dbReference>
<dbReference type="InterPro" id="IPR036380">
    <property type="entry name" value="Isochorismatase-like_sf"/>
</dbReference>
<dbReference type="Pfam" id="PF00857">
    <property type="entry name" value="Isochorismatase"/>
    <property type="match status" value="1"/>
</dbReference>
<name>A0A6I3L682_9NOCA</name>
<evidence type="ECO:0000313" key="4">
    <source>
        <dbReference type="Proteomes" id="UP000432464"/>
    </source>
</evidence>
<dbReference type="RefSeq" id="WP_154790443.1">
    <property type="nucleotide sequence ID" value="NZ_WMBB01000012.1"/>
</dbReference>
<comment type="caution">
    <text evidence="3">The sequence shown here is derived from an EMBL/GenBank/DDBJ whole genome shotgun (WGS) entry which is preliminary data.</text>
</comment>
<sequence length="220" mass="23333">MRQAYGLTIPQTVEDACHPEHMALLIYDMQVGIVGQLADGADIVKSCVELRDAARANGFRVFYTRHLSIPPAAAGISQLRTAMEWQHVDDPAEVRTAFAQGSPQYQLVPELSPGPDEVVFDKITMSAFAGTPLDIALRDLGIGAFAVAGIAMEVGIEPTVRHATDLGYLPLVVTDACGAGHPEAAERALATLAFAGGSRTTDTAALTALMHRRQRAGSPV</sequence>
<dbReference type="PANTHER" id="PTHR43540">
    <property type="entry name" value="PEROXYUREIDOACRYLATE/UREIDOACRYLATE AMIDOHYDROLASE-RELATED"/>
    <property type="match status" value="1"/>
</dbReference>
<proteinExistence type="predicted"/>
<evidence type="ECO:0000256" key="1">
    <source>
        <dbReference type="ARBA" id="ARBA00022801"/>
    </source>
</evidence>
<keyword evidence="1" id="KW-0378">Hydrolase</keyword>
<gene>
    <name evidence="3" type="ORF">GLP40_25035</name>
</gene>
<organism evidence="3 4">
    <name type="scientific">Nocardia aurantiaca</name>
    <dbReference type="NCBI Taxonomy" id="2675850"/>
    <lineage>
        <taxon>Bacteria</taxon>
        <taxon>Bacillati</taxon>
        <taxon>Actinomycetota</taxon>
        <taxon>Actinomycetes</taxon>
        <taxon>Mycobacteriales</taxon>
        <taxon>Nocardiaceae</taxon>
        <taxon>Nocardia</taxon>
    </lineage>
</organism>
<feature type="domain" description="Isochorismatase-like" evidence="2">
    <location>
        <begin position="23"/>
        <end position="203"/>
    </location>
</feature>
<dbReference type="PANTHER" id="PTHR43540:SF1">
    <property type="entry name" value="ISOCHORISMATASE HYDROLASE"/>
    <property type="match status" value="1"/>
</dbReference>
<dbReference type="GO" id="GO:0016787">
    <property type="term" value="F:hydrolase activity"/>
    <property type="evidence" value="ECO:0007669"/>
    <property type="project" value="UniProtKB-KW"/>
</dbReference>
<reference evidence="3 4" key="1">
    <citation type="submission" date="2019-11" db="EMBL/GenBank/DDBJ databases">
        <title>Nocardia sp. nov. CT2-14 isolated from soil.</title>
        <authorList>
            <person name="Kanchanasin P."/>
            <person name="Tanasupawat S."/>
            <person name="Yuki M."/>
            <person name="Kudo T."/>
        </authorList>
    </citation>
    <scope>NUCLEOTIDE SEQUENCE [LARGE SCALE GENOMIC DNA]</scope>
    <source>
        <strain evidence="3 4">CT2-14</strain>
    </source>
</reference>
<keyword evidence="4" id="KW-1185">Reference proteome</keyword>
<dbReference type="CDD" id="cd00431">
    <property type="entry name" value="cysteine_hydrolases"/>
    <property type="match status" value="1"/>
</dbReference>
<evidence type="ECO:0000259" key="2">
    <source>
        <dbReference type="Pfam" id="PF00857"/>
    </source>
</evidence>
<accession>A0A6I3L682</accession>
<dbReference type="SUPFAM" id="SSF52499">
    <property type="entry name" value="Isochorismatase-like hydrolases"/>
    <property type="match status" value="1"/>
</dbReference>
<protein>
    <submittedName>
        <fullName evidence="3">Isochorismatase family protein</fullName>
    </submittedName>
</protein>
<dbReference type="InterPro" id="IPR000868">
    <property type="entry name" value="Isochorismatase-like_dom"/>
</dbReference>
<dbReference type="AlphaFoldDB" id="A0A6I3L682"/>
<evidence type="ECO:0000313" key="3">
    <source>
        <dbReference type="EMBL" id="MTE16025.1"/>
    </source>
</evidence>